<dbReference type="AlphaFoldDB" id="A0A2D2B131"/>
<dbReference type="GO" id="GO:0008168">
    <property type="term" value="F:methyltransferase activity"/>
    <property type="evidence" value="ECO:0007669"/>
    <property type="project" value="UniProtKB-KW"/>
</dbReference>
<dbReference type="GO" id="GO:0032259">
    <property type="term" value="P:methylation"/>
    <property type="evidence" value="ECO:0007669"/>
    <property type="project" value="UniProtKB-KW"/>
</dbReference>
<proteinExistence type="predicted"/>
<dbReference type="InterPro" id="IPR006311">
    <property type="entry name" value="TAT_signal"/>
</dbReference>
<accession>A0A2D2B131</accession>
<dbReference type="SUPFAM" id="SSF53335">
    <property type="entry name" value="S-adenosyl-L-methionine-dependent methyltransferases"/>
    <property type="match status" value="1"/>
</dbReference>
<evidence type="ECO:0000313" key="4">
    <source>
        <dbReference type="Proteomes" id="UP000228945"/>
    </source>
</evidence>
<keyword evidence="2" id="KW-0732">Signal</keyword>
<dbReference type="OrthoDB" id="9801692at2"/>
<reference evidence="3 4" key="1">
    <citation type="submission" date="2017-10" db="EMBL/GenBank/DDBJ databases">
        <title>Genome sequence of Caulobacter mirabilis FWC38.</title>
        <authorList>
            <person name="Fiebig A."/>
            <person name="Crosson S."/>
        </authorList>
    </citation>
    <scope>NUCLEOTIDE SEQUENCE [LARGE SCALE GENOMIC DNA]</scope>
    <source>
        <strain evidence="3 4">FWC 38</strain>
    </source>
</reference>
<dbReference type="InterPro" id="IPR016980">
    <property type="entry name" value="S-AdoMet-dep_MeTrfase_Alr7345"/>
</dbReference>
<dbReference type="Proteomes" id="UP000228945">
    <property type="component" value="Chromosome"/>
</dbReference>
<evidence type="ECO:0000256" key="2">
    <source>
        <dbReference type="SAM" id="SignalP"/>
    </source>
</evidence>
<dbReference type="PIRSF" id="PIRSF031679">
    <property type="entry name" value="Mtase_Alr7345_prd"/>
    <property type="match status" value="1"/>
</dbReference>
<feature type="compositionally biased region" description="Basic and acidic residues" evidence="1">
    <location>
        <begin position="266"/>
        <end position="281"/>
    </location>
</feature>
<gene>
    <name evidence="3" type="ORF">CSW64_16920</name>
</gene>
<protein>
    <submittedName>
        <fullName evidence="3">Methyltransferase</fullName>
    </submittedName>
</protein>
<name>A0A2D2B131_9CAUL</name>
<dbReference type="Gene3D" id="3.40.50.150">
    <property type="entry name" value="Vaccinia Virus protein VP39"/>
    <property type="match status" value="1"/>
</dbReference>
<keyword evidence="4" id="KW-1185">Reference proteome</keyword>
<dbReference type="KEGG" id="cmb:CSW64_16920"/>
<organism evidence="3 4">
    <name type="scientific">Caulobacter mirabilis</name>
    <dbReference type="NCBI Taxonomy" id="69666"/>
    <lineage>
        <taxon>Bacteria</taxon>
        <taxon>Pseudomonadati</taxon>
        <taxon>Pseudomonadota</taxon>
        <taxon>Alphaproteobacteria</taxon>
        <taxon>Caulobacterales</taxon>
        <taxon>Caulobacteraceae</taxon>
        <taxon>Caulobacter</taxon>
    </lineage>
</organism>
<feature type="signal peptide" evidence="2">
    <location>
        <begin position="1"/>
        <end position="23"/>
    </location>
</feature>
<feature type="region of interest" description="Disordered" evidence="1">
    <location>
        <begin position="261"/>
        <end position="281"/>
    </location>
</feature>
<keyword evidence="3" id="KW-0489">Methyltransferase</keyword>
<dbReference type="InterPro" id="IPR029063">
    <property type="entry name" value="SAM-dependent_MTases_sf"/>
</dbReference>
<evidence type="ECO:0000313" key="3">
    <source>
        <dbReference type="EMBL" id="ATQ43953.1"/>
    </source>
</evidence>
<dbReference type="EMBL" id="CP024201">
    <property type="protein sequence ID" value="ATQ43953.1"/>
    <property type="molecule type" value="Genomic_DNA"/>
</dbReference>
<keyword evidence="3" id="KW-0808">Transferase</keyword>
<feature type="chain" id="PRO_5013763385" evidence="2">
    <location>
        <begin position="24"/>
        <end position="299"/>
    </location>
</feature>
<sequence>MQSFSSGASRRLFLMGAASATLAACGPKAPEKKAPAAEAPKAKPAAPSDALADAVAGAWRSPEAKARDAWRHPVETLTFFGLKPGMTVVEFWPGAGWYTDILAPFLAQTKGRLYAANLQPADPASIQIVDAYKAKLAASPKIYGDVAVTAFGPTSGEVAPAGSADMVLFLRNLHNWMAAGIVDKAFRDAFAALKPGGVLGIEEHRAAPGGVQDVVSENGYVQQAYAIQLAKEAGFVLAEASEINANPKDTKDHPFGVWTLPPTRLSSERGEPPKPGFDHAKYDAIGESDRMTLKLVKPK</sequence>
<evidence type="ECO:0000256" key="1">
    <source>
        <dbReference type="SAM" id="MobiDB-lite"/>
    </source>
</evidence>
<dbReference type="PROSITE" id="PS51318">
    <property type="entry name" value="TAT"/>
    <property type="match status" value="1"/>
</dbReference>